<proteinExistence type="predicted"/>
<evidence type="ECO:0000313" key="1">
    <source>
        <dbReference type="EMBL" id="ACA32900.1"/>
    </source>
</evidence>
<organism evidence="1 2">
    <name type="scientific">Ureaplasma parvum serovar 3 (strain ATCC 27815 / 27 / NCTC 11736)</name>
    <dbReference type="NCBI Taxonomy" id="505682"/>
    <lineage>
        <taxon>Bacteria</taxon>
        <taxon>Bacillati</taxon>
        <taxon>Mycoplasmatota</taxon>
        <taxon>Mycoplasmoidales</taxon>
        <taxon>Mycoplasmoidaceae</taxon>
        <taxon>Ureaplasma</taxon>
    </lineage>
</organism>
<dbReference type="EMBL" id="CP000942">
    <property type="protein sequence ID" value="ACA32900.1"/>
    <property type="molecule type" value="Genomic_DNA"/>
</dbReference>
<dbReference type="AlphaFoldDB" id="A0A2C9DYA2"/>
<dbReference type="PROSITE" id="PS51257">
    <property type="entry name" value="PROKAR_LIPOPROTEIN"/>
    <property type="match status" value="1"/>
</dbReference>
<dbReference type="Proteomes" id="UP000002162">
    <property type="component" value="Chromosome"/>
</dbReference>
<reference evidence="1 2" key="1">
    <citation type="submission" date="2008-02" db="EMBL/GenBank/DDBJ databases">
        <title>Genome sequence of Ureaplasma parvum serovar 3.</title>
        <authorList>
            <person name="Methe B.A."/>
            <person name="Glass J."/>
            <person name="Waites K."/>
            <person name="Shrivastava S."/>
        </authorList>
    </citation>
    <scope>NUCLEOTIDE SEQUENCE [LARGE SCALE GENOMIC DNA]</scope>
    <source>
        <strain evidence="2">ATCC 27815 / 27 / NCTC 11736</strain>
    </source>
</reference>
<sequence length="248" mass="29022">MKIKLKKIIMSFLGLPILAIPLIVSACSQFKINQDVILTYRPTVSLAKEFANDNNTIDDVLKKVKINKDGSNNLLVYDLSRNPKNVQYKIVDIKKDSEQILKVTINAKIQKYKESINYDFYFQPFLTPKQKEDKTILQQNLNIIKSAWDYDQKQKIGFFNLRIKPEYQKRSLVEIKTLGEKAFNFGEDLIPQLKVDSKFKDINIKIIDINYFEPLDERQRELVVEIMISKGKNEQQAQLFKKIKINLD</sequence>
<protein>
    <submittedName>
        <fullName evidence="1">Putative ABC substrate-binding protein-iron</fullName>
    </submittedName>
</protein>
<evidence type="ECO:0000313" key="2">
    <source>
        <dbReference type="Proteomes" id="UP000002162"/>
    </source>
</evidence>
<dbReference type="GeneID" id="29672202"/>
<name>A0A2C9DYA2_UREP2</name>
<dbReference type="RefSeq" id="WP_006688534.1">
    <property type="nucleotide sequence ID" value="NC_010503.1"/>
</dbReference>
<dbReference type="KEGG" id="upa:UPA3_0028"/>
<dbReference type="HOGENOM" id="CLU_1119780_0_0_14"/>
<accession>A0A2C9DYA2</accession>
<gene>
    <name evidence="1" type="ordered locus">UPA3_0028</name>
</gene>